<comment type="caution">
    <text evidence="9">The sequence shown here is derived from an EMBL/GenBank/DDBJ whole genome shotgun (WGS) entry which is preliminary data.</text>
</comment>
<evidence type="ECO:0000256" key="1">
    <source>
        <dbReference type="ARBA" id="ARBA00005641"/>
    </source>
</evidence>
<dbReference type="GO" id="GO:0030245">
    <property type="term" value="P:cellulose catabolic process"/>
    <property type="evidence" value="ECO:0007669"/>
    <property type="project" value="UniProtKB-KW"/>
</dbReference>
<reference evidence="9" key="1">
    <citation type="submission" date="2021-12" db="EMBL/GenBank/DDBJ databases">
        <title>Prjna785345.</title>
        <authorList>
            <person name="Rujirawat T."/>
            <person name="Krajaejun T."/>
        </authorList>
    </citation>
    <scope>NUCLEOTIDE SEQUENCE</scope>
    <source>
        <strain evidence="9">Pi057C3</strain>
    </source>
</reference>
<feature type="signal peptide" evidence="7">
    <location>
        <begin position="1"/>
        <end position="26"/>
    </location>
</feature>
<organism evidence="9 10">
    <name type="scientific">Pythium insidiosum</name>
    <name type="common">Pythiosis disease agent</name>
    <dbReference type="NCBI Taxonomy" id="114742"/>
    <lineage>
        <taxon>Eukaryota</taxon>
        <taxon>Sar</taxon>
        <taxon>Stramenopiles</taxon>
        <taxon>Oomycota</taxon>
        <taxon>Peronosporomycetes</taxon>
        <taxon>Pythiales</taxon>
        <taxon>Pythiaceae</taxon>
        <taxon>Pythium</taxon>
    </lineage>
</organism>
<dbReference type="InterPro" id="IPR001547">
    <property type="entry name" value="Glyco_hydro_5"/>
</dbReference>
<protein>
    <recommendedName>
        <fullName evidence="8">Glycoside hydrolase family 5 domain-containing protein</fullName>
    </recommendedName>
</protein>
<name>A0AAD5L964_PYTIN</name>
<keyword evidence="2" id="KW-0378">Hydrolase</keyword>
<dbReference type="Gene3D" id="3.20.20.80">
    <property type="entry name" value="Glycosidases"/>
    <property type="match status" value="1"/>
</dbReference>
<dbReference type="PANTHER" id="PTHR35923">
    <property type="entry name" value="MAJOR EXTRACELLULAR ENDOGLUCANASE"/>
    <property type="match status" value="1"/>
</dbReference>
<comment type="similarity">
    <text evidence="1">Belongs to the glycosyl hydrolase 5 (cellulase A) family.</text>
</comment>
<evidence type="ECO:0000313" key="10">
    <source>
        <dbReference type="Proteomes" id="UP001209570"/>
    </source>
</evidence>
<evidence type="ECO:0000259" key="8">
    <source>
        <dbReference type="Pfam" id="PF00150"/>
    </source>
</evidence>
<accession>A0AAD5L964</accession>
<feature type="chain" id="PRO_5042097819" description="Glycoside hydrolase family 5 domain-containing protein" evidence="7">
    <location>
        <begin position="27"/>
        <end position="841"/>
    </location>
</feature>
<keyword evidence="3" id="KW-0136">Cellulose degradation</keyword>
<keyword evidence="6" id="KW-0624">Polysaccharide degradation</keyword>
<dbReference type="Proteomes" id="UP001209570">
    <property type="component" value="Unassembled WGS sequence"/>
</dbReference>
<keyword evidence="5" id="KW-0326">Glycosidase</keyword>
<keyword evidence="7" id="KW-0732">Signal</keyword>
<evidence type="ECO:0000256" key="4">
    <source>
        <dbReference type="ARBA" id="ARBA00023277"/>
    </source>
</evidence>
<dbReference type="PANTHER" id="PTHR35923:SF2">
    <property type="entry name" value="ENDOGLUCANASE"/>
    <property type="match status" value="1"/>
</dbReference>
<gene>
    <name evidence="9" type="ORF">P43SY_007105</name>
</gene>
<feature type="domain" description="Glycoside hydrolase family 5" evidence="8">
    <location>
        <begin position="92"/>
        <end position="426"/>
    </location>
</feature>
<dbReference type="EMBL" id="JAKCXM010000503">
    <property type="protein sequence ID" value="KAJ0393344.1"/>
    <property type="molecule type" value="Genomic_DNA"/>
</dbReference>
<evidence type="ECO:0000256" key="2">
    <source>
        <dbReference type="ARBA" id="ARBA00022801"/>
    </source>
</evidence>
<dbReference type="Pfam" id="PF00150">
    <property type="entry name" value="Cellulase"/>
    <property type="match status" value="1"/>
</dbReference>
<evidence type="ECO:0000256" key="6">
    <source>
        <dbReference type="ARBA" id="ARBA00023326"/>
    </source>
</evidence>
<evidence type="ECO:0000313" key="9">
    <source>
        <dbReference type="EMBL" id="KAJ0393344.1"/>
    </source>
</evidence>
<dbReference type="GO" id="GO:0004553">
    <property type="term" value="F:hydrolase activity, hydrolyzing O-glycosyl compounds"/>
    <property type="evidence" value="ECO:0007669"/>
    <property type="project" value="InterPro"/>
</dbReference>
<keyword evidence="4" id="KW-0119">Carbohydrate metabolism</keyword>
<evidence type="ECO:0000256" key="5">
    <source>
        <dbReference type="ARBA" id="ARBA00023295"/>
    </source>
</evidence>
<evidence type="ECO:0000256" key="7">
    <source>
        <dbReference type="SAM" id="SignalP"/>
    </source>
</evidence>
<dbReference type="SUPFAM" id="SSF51445">
    <property type="entry name" value="(Trans)glycosidases"/>
    <property type="match status" value="1"/>
</dbReference>
<dbReference type="InterPro" id="IPR017853">
    <property type="entry name" value="GH"/>
</dbReference>
<sequence length="841" mass="91643">MGSTRAIPSLLLLLLALGALLRDSQAVRECRHTNYIARDGRILAVDPADPSVETPITIKGAVWSGMEKDNLIPDGLFGVDSPNDKGTVGTKVSTLMSFLSNNSFNSVRLPLNADALTKDEFPQLAYIHGYDNRELTTWANPNNVRYFDLISRIIQTLQDKKLTVLLDVHLLGKYSEDAYWYTAPFVNITESPTYQAVSYMSKVLCNGTHWNVLGVDLKNAMTDVTWNAKAEDSNVKTDWRAAAEVLANRVVELCPQWLVFVGGASSPTQAQRFSVGEGYDLSKHWAGGNLKNASVNPIKMNVADKLVFAPQAHTHGKFPQNYFFSADSNCSTDAANAFSLEETTSECVDYIDGKKVKSKLPCSSSSFGCKSYKHLSAAAIATTYKKVLDEAMGDVVKANKAPVIFGSFSGVYGKDTQPQQSAVLDTLIYYAATSLRGGYFWALNPDSEYYLEDSIDKKSGIFGKTHYGVFKTTSWQEAHADLLEALNKLPSSEIPCYGDKTKKSSAVGLQWSAVVAMAAVAIDGQPSRCFAGACRQLPRGCNLYDRELQSCDGHHGLCSTFMETTQLFCLNTTEVSSYRNYDACAGKPGVCKDNTCFPEMVATCLDKADGEKCAFISAADGFWYQGRGTCGLSPSLKPPTRACNMPATEHMPSLAPMAPIQVYDNRPNVSDPTNLKTADLCNLMAAGAPCKHHRSGAISRCDIGGSCAAPRATCSADSKPLNGCDIGDDNGHCYEFLVEGKLSCVLPQNVREALKFDACVGKKDNDPSAVVDYSYIRFMVQFFEAPQGRCYRQACQSAEGQACEFLESDDNCTATVLYADKIVQMNGKCESRVSVESLPTR</sequence>
<evidence type="ECO:0000256" key="3">
    <source>
        <dbReference type="ARBA" id="ARBA00023001"/>
    </source>
</evidence>
<dbReference type="AlphaFoldDB" id="A0AAD5L964"/>
<keyword evidence="10" id="KW-1185">Reference proteome</keyword>
<proteinExistence type="inferred from homology"/>